<dbReference type="Proteomes" id="UP000663850">
    <property type="component" value="Unassembled WGS sequence"/>
</dbReference>
<protein>
    <recommendedName>
        <fullName evidence="4">MIT domain-containing protein</fullName>
    </recommendedName>
</protein>
<dbReference type="SUPFAM" id="SSF116846">
    <property type="entry name" value="MIT domain"/>
    <property type="match status" value="1"/>
</dbReference>
<accession>A0A8H3DP49</accession>
<comment type="caution">
    <text evidence="2">The sequence shown here is derived from an EMBL/GenBank/DDBJ whole genome shotgun (WGS) entry which is preliminary data.</text>
</comment>
<organism evidence="2 3">
    <name type="scientific">Rhizoctonia solani</name>
    <dbReference type="NCBI Taxonomy" id="456999"/>
    <lineage>
        <taxon>Eukaryota</taxon>
        <taxon>Fungi</taxon>
        <taxon>Dikarya</taxon>
        <taxon>Basidiomycota</taxon>
        <taxon>Agaricomycotina</taxon>
        <taxon>Agaricomycetes</taxon>
        <taxon>Cantharellales</taxon>
        <taxon>Ceratobasidiaceae</taxon>
        <taxon>Rhizoctonia</taxon>
    </lineage>
</organism>
<sequence length="191" mass="21218">MSFKTSLYSACTVIFTLICGAIGKLSKYKKEIFNRCTLRSKSRPSGGVGSKHKGDHSEPGHASGCHPEAGTGGKAHQDGVELAKPGSRKKSRRSPNVDKGSQRLSSRRKLEAALPFILQAIELDNAGSLEAVGAYKKAVKLFDDAIEILNNKRKPRRMGIEVHLEILRDTYRDRADLLLLEFRERVLNRKF</sequence>
<evidence type="ECO:0000313" key="2">
    <source>
        <dbReference type="EMBL" id="CAE6534431.1"/>
    </source>
</evidence>
<evidence type="ECO:0008006" key="4">
    <source>
        <dbReference type="Google" id="ProtNLM"/>
    </source>
</evidence>
<evidence type="ECO:0000256" key="1">
    <source>
        <dbReference type="SAM" id="MobiDB-lite"/>
    </source>
</evidence>
<dbReference type="EMBL" id="CAJMWZ010007211">
    <property type="protein sequence ID" value="CAE6534431.1"/>
    <property type="molecule type" value="Genomic_DNA"/>
</dbReference>
<name>A0A8H3DP49_9AGAM</name>
<feature type="region of interest" description="Disordered" evidence="1">
    <location>
        <begin position="40"/>
        <end position="106"/>
    </location>
</feature>
<evidence type="ECO:0000313" key="3">
    <source>
        <dbReference type="Proteomes" id="UP000663850"/>
    </source>
</evidence>
<gene>
    <name evidence="2" type="ORF">RDB_LOCUS137152</name>
</gene>
<proteinExistence type="predicted"/>
<dbReference type="AlphaFoldDB" id="A0A8H3DP49"/>
<reference evidence="2" key="1">
    <citation type="submission" date="2021-01" db="EMBL/GenBank/DDBJ databases">
        <authorList>
            <person name="Kaushik A."/>
        </authorList>
    </citation>
    <scope>NUCLEOTIDE SEQUENCE</scope>
    <source>
        <strain evidence="2">Type strain: AG8-Rh-89/</strain>
    </source>
</reference>
<dbReference type="InterPro" id="IPR036181">
    <property type="entry name" value="MIT_dom_sf"/>
</dbReference>